<proteinExistence type="predicted"/>
<sequence>MEIRISKERAGIIGICGHVGAGHVHSHMGFVQDDSGGFAVATTLLKKALPVNSIISSVDAGIEEGIITITTEDGGVGRARARRGITPVEAELMGRVIGMDSVFTQSIALHAFGRIYGQGIMEVPVALQTAVALALIDTFQKKYPRYVKVVDEDIKGNIGKILGTVIEVENIPVSLMAVVNATQGGIGPNEDLEGNILLGAKGDLMRGLKLHCIPTVVVEGKAFVPGVCDNLRQETFWIRANKQADNTAMASVLAESAEELGIPYRFSDDVLSRGGTAFREACSSLGQKVIGLGNRLKSAETSHEKVNIIGELALLISQDAGGVTFMTDSLQEIAGSAGMVPGTSAVISLLVDPEYIKYWKIPVLTEDNIEKFVSIITSAVVKLSQKIDIAKKELEDKFKFNAKEFDYLF</sequence>
<dbReference type="RefSeq" id="WP_206709228.1">
    <property type="nucleotide sequence ID" value="NZ_CP059066.1"/>
</dbReference>
<gene>
    <name evidence="1" type="ORF">H0A61_01393</name>
</gene>
<keyword evidence="2" id="KW-1185">Reference proteome</keyword>
<name>A0A8A0RP98_9FIRM</name>
<evidence type="ECO:0000313" key="1">
    <source>
        <dbReference type="EMBL" id="QSQ09036.1"/>
    </source>
</evidence>
<reference evidence="1" key="1">
    <citation type="submission" date="2020-07" db="EMBL/GenBank/DDBJ databases">
        <title>Koleobacter methoxysyntrophicus gen. nov., sp. nov., a novel anaerobic bacterium isolated from deep subsurface oil field and proposal of Koleobacterales ord. nov. in the phylum Firmicutes.</title>
        <authorList>
            <person name="Sakamoto S."/>
            <person name="Tamaki H."/>
        </authorList>
    </citation>
    <scope>NUCLEOTIDE SEQUENCE</scope>
    <source>
        <strain evidence="1">NRmbB1</strain>
    </source>
</reference>
<dbReference type="Proteomes" id="UP000662904">
    <property type="component" value="Chromosome"/>
</dbReference>
<protein>
    <submittedName>
        <fullName evidence="1">Uncharacterized protein</fullName>
    </submittedName>
</protein>
<dbReference type="KEGG" id="kme:H0A61_01393"/>
<organism evidence="1 2">
    <name type="scientific">Koleobacter methoxysyntrophicus</name>
    <dbReference type="NCBI Taxonomy" id="2751313"/>
    <lineage>
        <taxon>Bacteria</taxon>
        <taxon>Bacillati</taxon>
        <taxon>Bacillota</taxon>
        <taxon>Clostridia</taxon>
        <taxon>Koleobacterales</taxon>
        <taxon>Koleobacteraceae</taxon>
        <taxon>Koleobacter</taxon>
    </lineage>
</organism>
<accession>A0A8A0RP98</accession>
<dbReference type="EMBL" id="CP059066">
    <property type="protein sequence ID" value="QSQ09036.1"/>
    <property type="molecule type" value="Genomic_DNA"/>
</dbReference>
<evidence type="ECO:0000313" key="2">
    <source>
        <dbReference type="Proteomes" id="UP000662904"/>
    </source>
</evidence>
<dbReference type="AlphaFoldDB" id="A0A8A0RP98"/>